<dbReference type="InterPro" id="IPR005119">
    <property type="entry name" value="LysR_subst-bd"/>
</dbReference>
<dbReference type="SUPFAM" id="SSF46785">
    <property type="entry name" value="Winged helix' DNA-binding domain"/>
    <property type="match status" value="1"/>
</dbReference>
<comment type="caution">
    <text evidence="6">The sequence shown here is derived from an EMBL/GenBank/DDBJ whole genome shotgun (WGS) entry which is preliminary data.</text>
</comment>
<reference evidence="6" key="1">
    <citation type="submission" date="2022-04" db="EMBL/GenBank/DDBJ databases">
        <title>Roseibium sp. CAU 1639 isolated from mud.</title>
        <authorList>
            <person name="Kim W."/>
        </authorList>
    </citation>
    <scope>NUCLEOTIDE SEQUENCE</scope>
    <source>
        <strain evidence="6">CAU 1639</strain>
    </source>
</reference>
<dbReference type="PANTHER" id="PTHR30579:SF7">
    <property type="entry name" value="HTH-TYPE TRANSCRIPTIONAL REGULATOR LRHA-RELATED"/>
    <property type="match status" value="1"/>
</dbReference>
<evidence type="ECO:0000256" key="2">
    <source>
        <dbReference type="ARBA" id="ARBA00023015"/>
    </source>
</evidence>
<dbReference type="PANTHER" id="PTHR30579">
    <property type="entry name" value="TRANSCRIPTIONAL REGULATOR"/>
    <property type="match status" value="1"/>
</dbReference>
<evidence type="ECO:0000313" key="6">
    <source>
        <dbReference type="EMBL" id="MCK7615372.1"/>
    </source>
</evidence>
<evidence type="ECO:0000256" key="4">
    <source>
        <dbReference type="ARBA" id="ARBA00023163"/>
    </source>
</evidence>
<evidence type="ECO:0000259" key="5">
    <source>
        <dbReference type="PROSITE" id="PS50931"/>
    </source>
</evidence>
<evidence type="ECO:0000256" key="3">
    <source>
        <dbReference type="ARBA" id="ARBA00023125"/>
    </source>
</evidence>
<feature type="domain" description="HTH lysR-type" evidence="5">
    <location>
        <begin position="4"/>
        <end position="61"/>
    </location>
</feature>
<keyword evidence="2" id="KW-0805">Transcription regulation</keyword>
<name>A0ABT0H244_9HYPH</name>
<dbReference type="Pfam" id="PF03466">
    <property type="entry name" value="LysR_substrate"/>
    <property type="match status" value="1"/>
</dbReference>
<gene>
    <name evidence="6" type="ORF">M0H32_24655</name>
</gene>
<dbReference type="InterPro" id="IPR036388">
    <property type="entry name" value="WH-like_DNA-bd_sf"/>
</dbReference>
<sequence length="283" mass="30303">MPTLDSELLRTFLAVAGTGSITEGAGVIGRSQSATSLQIMRLEEVLGRPVFDRTGRGVTLTEAGQRLLPVARDVTGRLDIALREITSDGLRGKLRLAIPDDHGRAKLADILGAFAQSHPQVELDVTCSLSTEFPGLLKKGLLDLAVYEVEVPEPGEEVIYEDPTCWVSSGFQDLAAEDPVPVALFDRACWWREAAIRALEARGRPYRIVFSSQSVAGVTAAVEAGIAIGLLGRSSVAPHLKVLGDGQGFPDMPVSRLVIGSSREADVTLADTMKTAIRKAFQK</sequence>
<dbReference type="Gene3D" id="1.10.10.10">
    <property type="entry name" value="Winged helix-like DNA-binding domain superfamily/Winged helix DNA-binding domain"/>
    <property type="match status" value="1"/>
</dbReference>
<proteinExistence type="inferred from homology"/>
<dbReference type="Proteomes" id="UP001431221">
    <property type="component" value="Unassembled WGS sequence"/>
</dbReference>
<dbReference type="RefSeq" id="WP_248158712.1">
    <property type="nucleotide sequence ID" value="NZ_JALNMJ010000024.1"/>
</dbReference>
<evidence type="ECO:0000313" key="7">
    <source>
        <dbReference type="Proteomes" id="UP001431221"/>
    </source>
</evidence>
<accession>A0ABT0H244</accession>
<dbReference type="InterPro" id="IPR050176">
    <property type="entry name" value="LTTR"/>
</dbReference>
<keyword evidence="7" id="KW-1185">Reference proteome</keyword>
<dbReference type="PROSITE" id="PS50931">
    <property type="entry name" value="HTH_LYSR"/>
    <property type="match status" value="1"/>
</dbReference>
<dbReference type="Gene3D" id="3.40.190.10">
    <property type="entry name" value="Periplasmic binding protein-like II"/>
    <property type="match status" value="2"/>
</dbReference>
<organism evidence="6 7">
    <name type="scientific">Roseibium sediminicola</name>
    <dbReference type="NCBI Taxonomy" id="2933272"/>
    <lineage>
        <taxon>Bacteria</taxon>
        <taxon>Pseudomonadati</taxon>
        <taxon>Pseudomonadota</taxon>
        <taxon>Alphaproteobacteria</taxon>
        <taxon>Hyphomicrobiales</taxon>
        <taxon>Stappiaceae</taxon>
        <taxon>Roseibium</taxon>
    </lineage>
</organism>
<dbReference type="EMBL" id="JALNMJ010000024">
    <property type="protein sequence ID" value="MCK7615372.1"/>
    <property type="molecule type" value="Genomic_DNA"/>
</dbReference>
<dbReference type="InterPro" id="IPR036390">
    <property type="entry name" value="WH_DNA-bd_sf"/>
</dbReference>
<dbReference type="SUPFAM" id="SSF53850">
    <property type="entry name" value="Periplasmic binding protein-like II"/>
    <property type="match status" value="1"/>
</dbReference>
<dbReference type="Pfam" id="PF00126">
    <property type="entry name" value="HTH_1"/>
    <property type="match status" value="1"/>
</dbReference>
<keyword evidence="4" id="KW-0804">Transcription</keyword>
<protein>
    <submittedName>
        <fullName evidence="6">LysR family transcriptional regulator</fullName>
    </submittedName>
</protein>
<comment type="similarity">
    <text evidence="1">Belongs to the LysR transcriptional regulatory family.</text>
</comment>
<evidence type="ECO:0000256" key="1">
    <source>
        <dbReference type="ARBA" id="ARBA00009437"/>
    </source>
</evidence>
<keyword evidence="3" id="KW-0238">DNA-binding</keyword>
<dbReference type="InterPro" id="IPR000847">
    <property type="entry name" value="LysR_HTH_N"/>
</dbReference>